<dbReference type="InterPro" id="IPR013974">
    <property type="entry name" value="SAF"/>
</dbReference>
<comment type="caution">
    <text evidence="3">The sequence shown here is derived from an EMBL/GenBank/DDBJ whole genome shotgun (WGS) entry which is preliminary data.</text>
</comment>
<feature type="chain" id="PRO_5003919835" evidence="1">
    <location>
        <begin position="27"/>
        <end position="269"/>
    </location>
</feature>
<feature type="signal peptide" evidence="1">
    <location>
        <begin position="1"/>
        <end position="26"/>
    </location>
</feature>
<dbReference type="InterPro" id="IPR017592">
    <property type="entry name" value="Pilus_assmbl_Flp-typ_CpaB"/>
</dbReference>
<dbReference type="InterPro" id="IPR031571">
    <property type="entry name" value="RcpC_dom"/>
</dbReference>
<keyword evidence="4" id="KW-1185">Reference proteome</keyword>
<protein>
    <submittedName>
        <fullName evidence="3">Flp pilus assembly protein CpaB</fullName>
    </submittedName>
</protein>
<dbReference type="PATRIC" id="fig|883079.3.peg.3634"/>
<keyword evidence="1" id="KW-0732">Signal</keyword>
<feature type="domain" description="SAF" evidence="2">
    <location>
        <begin position="48"/>
        <end position="116"/>
    </location>
</feature>
<dbReference type="EMBL" id="AGWY01000015">
    <property type="protein sequence ID" value="EKS32578.1"/>
    <property type="molecule type" value="Genomic_DNA"/>
</dbReference>
<dbReference type="NCBIfam" id="TIGR03177">
    <property type="entry name" value="pilus_cpaB"/>
    <property type="match status" value="1"/>
</dbReference>
<evidence type="ECO:0000259" key="2">
    <source>
        <dbReference type="SMART" id="SM00858"/>
    </source>
</evidence>
<name>K8P2B4_9BRAD</name>
<dbReference type="Pfam" id="PF16976">
    <property type="entry name" value="RcpC"/>
    <property type="match status" value="1"/>
</dbReference>
<accession>K8P2B4</accession>
<dbReference type="AlphaFoldDB" id="K8P2B4"/>
<evidence type="ECO:0000313" key="4">
    <source>
        <dbReference type="Proteomes" id="UP000001095"/>
    </source>
</evidence>
<dbReference type="Pfam" id="PF08666">
    <property type="entry name" value="SAF"/>
    <property type="match status" value="1"/>
</dbReference>
<reference evidence="3 4" key="1">
    <citation type="submission" date="2012-04" db="EMBL/GenBank/DDBJ databases">
        <title>The Genome Sequence of Afipia clevelandensis ATCC 49720.</title>
        <authorList>
            <consortium name="The Broad Institute Genome Sequencing Platform"/>
            <person name="Earl A."/>
            <person name="Ward D."/>
            <person name="Feldgarden M."/>
            <person name="Gevers D."/>
            <person name="Huys G."/>
            <person name="Walker B."/>
            <person name="Young S.K."/>
            <person name="Zeng Q."/>
            <person name="Gargeya S."/>
            <person name="Fitzgerald M."/>
            <person name="Haas B."/>
            <person name="Abouelleil A."/>
            <person name="Alvarado L."/>
            <person name="Arachchi H.M."/>
            <person name="Berlin A."/>
            <person name="Chapman S.B."/>
            <person name="Goldberg J."/>
            <person name="Griggs A."/>
            <person name="Gujja S."/>
            <person name="Hansen M."/>
            <person name="Howarth C."/>
            <person name="Imamovic A."/>
            <person name="Larimer J."/>
            <person name="McCowen C."/>
            <person name="Montmayeur A."/>
            <person name="Murphy C."/>
            <person name="Neiman D."/>
            <person name="Pearson M."/>
            <person name="Priest M."/>
            <person name="Roberts A."/>
            <person name="Saif S."/>
            <person name="Shea T."/>
            <person name="Sisk P."/>
            <person name="Sykes S."/>
            <person name="Wortman J."/>
            <person name="Nusbaum C."/>
            <person name="Birren B."/>
        </authorList>
    </citation>
    <scope>NUCLEOTIDE SEQUENCE [LARGE SCALE GENOMIC DNA]</scope>
    <source>
        <strain evidence="3 4">ATCC 49720</strain>
    </source>
</reference>
<proteinExistence type="predicted"/>
<evidence type="ECO:0000256" key="1">
    <source>
        <dbReference type="SAM" id="SignalP"/>
    </source>
</evidence>
<evidence type="ECO:0000313" key="3">
    <source>
        <dbReference type="EMBL" id="EKS32578.1"/>
    </source>
</evidence>
<organism evidence="3 4">
    <name type="scientific">Afipia clevelandensis ATCC 49720</name>
    <dbReference type="NCBI Taxonomy" id="883079"/>
    <lineage>
        <taxon>Bacteria</taxon>
        <taxon>Pseudomonadati</taxon>
        <taxon>Pseudomonadota</taxon>
        <taxon>Alphaproteobacteria</taxon>
        <taxon>Hyphomicrobiales</taxon>
        <taxon>Nitrobacteraceae</taxon>
        <taxon>Afipia</taxon>
    </lineage>
</organism>
<dbReference type="CDD" id="cd11614">
    <property type="entry name" value="SAF_CpaB_FlgA_like"/>
    <property type="match status" value="1"/>
</dbReference>
<gene>
    <name evidence="3" type="ORF">HMPREF9696_03555</name>
</gene>
<dbReference type="SMART" id="SM00858">
    <property type="entry name" value="SAF"/>
    <property type="match status" value="1"/>
</dbReference>
<dbReference type="Proteomes" id="UP000001095">
    <property type="component" value="Unassembled WGS sequence"/>
</dbReference>
<dbReference type="HOGENOM" id="CLU_057068_1_1_5"/>
<sequence>MWKVKRMNTARIVVLTIAVCAGGAAAYLASGSGPKPVETAAPVMMDTTDVLVARSDIALGQTVTPDDIQWQSWPSSATSSSLIRKTERAEAMSQIVGSIARSPFLAGEPIRETKLVKANGSGFMAAILPTGMRAISTEISPETGAGGFILPNDKVDVILTKRDKNADRPGGADAINSETILTNVRVLAIDQTVGDKDGQKVVVGKTATLELKPDQAESLARARQAGTLSLALRSLVDANNHDVATDDSMKRDSVNVVRYGVPTTMTTRK</sequence>